<protein>
    <recommendedName>
        <fullName evidence="1">AB hydrolase-1 domain-containing protein</fullName>
    </recommendedName>
</protein>
<organism evidence="2">
    <name type="scientific">marine sediment metagenome</name>
    <dbReference type="NCBI Taxonomy" id="412755"/>
    <lineage>
        <taxon>unclassified sequences</taxon>
        <taxon>metagenomes</taxon>
        <taxon>ecological metagenomes</taxon>
    </lineage>
</organism>
<sequence>MPYFQNKNVKMYYEDVGEGEPIIANHGLQEDLTYWSETGVTAKLAEKYRIISMDMRAHGRTIVDGEPFGFNADTMGDDFGDLADFLGIDKFHLLTHATGGMAGVRYAMTNSERLLSLILTDTGSATIPDFFLDESNRPEPSEDMKAAWAKWISTGSYDDVIIETRRHPGEFLFKMAEHPNSDEMWRIYFTSYKHVDPQVIIKFRSDFYTDLSPRIKDLRKIKCPTLVLLGRDDIVFFKPSQIMAKKIPDVRHVILDGVGHMTAIEAPKRTIKEILDFLETVKQTGKANK</sequence>
<dbReference type="Pfam" id="PF00561">
    <property type="entry name" value="Abhydrolase_1"/>
    <property type="match status" value="1"/>
</dbReference>
<dbReference type="InterPro" id="IPR050471">
    <property type="entry name" value="AB_hydrolase"/>
</dbReference>
<dbReference type="PANTHER" id="PTHR43433">
    <property type="entry name" value="HYDROLASE, ALPHA/BETA FOLD FAMILY PROTEIN"/>
    <property type="match status" value="1"/>
</dbReference>
<dbReference type="InterPro" id="IPR029058">
    <property type="entry name" value="AB_hydrolase_fold"/>
</dbReference>
<evidence type="ECO:0000259" key="1">
    <source>
        <dbReference type="Pfam" id="PF00561"/>
    </source>
</evidence>
<evidence type="ECO:0000313" key="2">
    <source>
        <dbReference type="EMBL" id="KKM85531.1"/>
    </source>
</evidence>
<dbReference type="GO" id="GO:0003824">
    <property type="term" value="F:catalytic activity"/>
    <property type="evidence" value="ECO:0007669"/>
    <property type="project" value="InterPro"/>
</dbReference>
<dbReference type="InterPro" id="IPR000639">
    <property type="entry name" value="Epox_hydrolase-like"/>
</dbReference>
<feature type="domain" description="AB hydrolase-1" evidence="1">
    <location>
        <begin position="21"/>
        <end position="267"/>
    </location>
</feature>
<proteinExistence type="predicted"/>
<comment type="caution">
    <text evidence="2">The sequence shown here is derived from an EMBL/GenBank/DDBJ whole genome shotgun (WGS) entry which is preliminary data.</text>
</comment>
<reference evidence="2" key="1">
    <citation type="journal article" date="2015" name="Nature">
        <title>Complex archaea that bridge the gap between prokaryotes and eukaryotes.</title>
        <authorList>
            <person name="Spang A."/>
            <person name="Saw J.H."/>
            <person name="Jorgensen S.L."/>
            <person name="Zaremba-Niedzwiedzka K."/>
            <person name="Martijn J."/>
            <person name="Lind A.E."/>
            <person name="van Eijk R."/>
            <person name="Schleper C."/>
            <person name="Guy L."/>
            <person name="Ettema T.J."/>
        </authorList>
    </citation>
    <scope>NUCLEOTIDE SEQUENCE</scope>
</reference>
<name>A0A0F9LE85_9ZZZZ</name>
<gene>
    <name evidence="2" type="ORF">LCGC14_1288080</name>
</gene>
<dbReference type="AlphaFoldDB" id="A0A0F9LE85"/>
<dbReference type="EMBL" id="LAZR01007394">
    <property type="protein sequence ID" value="KKM85531.1"/>
    <property type="molecule type" value="Genomic_DNA"/>
</dbReference>
<dbReference type="Gene3D" id="3.40.50.1820">
    <property type="entry name" value="alpha/beta hydrolase"/>
    <property type="match status" value="1"/>
</dbReference>
<dbReference type="InterPro" id="IPR000073">
    <property type="entry name" value="AB_hydrolase_1"/>
</dbReference>
<dbReference type="SUPFAM" id="SSF53474">
    <property type="entry name" value="alpha/beta-Hydrolases"/>
    <property type="match status" value="1"/>
</dbReference>
<dbReference type="PANTHER" id="PTHR43433:SF5">
    <property type="entry name" value="AB HYDROLASE-1 DOMAIN-CONTAINING PROTEIN"/>
    <property type="match status" value="1"/>
</dbReference>
<dbReference type="PRINTS" id="PR00412">
    <property type="entry name" value="EPOXHYDRLASE"/>
</dbReference>
<accession>A0A0F9LE85</accession>